<dbReference type="AlphaFoldDB" id="H6BPU5"/>
<feature type="region of interest" description="Disordered" evidence="1">
    <location>
        <begin position="1"/>
        <end position="35"/>
    </location>
</feature>
<dbReference type="STRING" id="858893.H6BPU5"/>
<sequence>MAPSSTTASPFEAPVLQDNHDARPNGTNGSPGASILPRRRYSITHRPSLTSFQQLCFQTTDPKLYPHASTIVSNIPIYDLNTAFTSNDIDHLQDEWNHILLSGPGVVVLRNFEPNTDLLTRTNSVFSTIITSELQQTQSSTTSTKGDHFAASGKNARIWNSFQKHAEYDPPSFVQYYSNPWLSRVCESWLGPSYQVTAQVNIVKPGGKPQVSHRDYHLGFQTAESCARFPKAAQVASQFLTLQGAVAHSDMILESGPTRFLPFSQQFEQGYMTYRLPEFQDYFDKNWVSVALKMGDAVFFNPALVHAAGENLTTDVQRSANLLQVSSAFGRAMESVDTLKIIERCWDDIMALRKELLSQAGSGSGSGQSSEGEADADERLKAILAAVAEGYPFPTNLDKRPPAPGGMAPESEFDVLNTALAQEWDTQRVVAAIRKLRDDSMP</sequence>
<dbReference type="PANTHER" id="PTHR21308">
    <property type="entry name" value="PHYTANOYL-COA ALPHA-HYDROXYLASE"/>
    <property type="match status" value="1"/>
</dbReference>
<dbReference type="HOGENOM" id="CLU_063392_0_0_1"/>
<evidence type="ECO:0008006" key="4">
    <source>
        <dbReference type="Google" id="ProtNLM"/>
    </source>
</evidence>
<dbReference type="InterPro" id="IPR047128">
    <property type="entry name" value="PhyH"/>
</dbReference>
<keyword evidence="3" id="KW-1185">Reference proteome</keyword>
<dbReference type="VEuPathDB" id="FungiDB:HMPREF1120_02615"/>
<evidence type="ECO:0000313" key="2">
    <source>
        <dbReference type="EMBL" id="EHY54446.1"/>
    </source>
</evidence>
<dbReference type="Pfam" id="PF05721">
    <property type="entry name" value="PhyH"/>
    <property type="match status" value="1"/>
</dbReference>
<reference evidence="2" key="1">
    <citation type="submission" date="2011-07" db="EMBL/GenBank/DDBJ databases">
        <title>The Genome Sequence of Exophiala (Wangiella) dermatitidis NIH/UT8656.</title>
        <authorList>
            <consortium name="The Broad Institute Genome Sequencing Platform"/>
            <person name="Cuomo C."/>
            <person name="Wang Z."/>
            <person name="Hunicke-Smith S."/>
            <person name="Szanislo P.J."/>
            <person name="Earl A."/>
            <person name="Young S.K."/>
            <person name="Zeng Q."/>
            <person name="Gargeya S."/>
            <person name="Fitzgerald M."/>
            <person name="Haas B."/>
            <person name="Abouelleil A."/>
            <person name="Alvarado L."/>
            <person name="Arachchi H.M."/>
            <person name="Berlin A."/>
            <person name="Brown A."/>
            <person name="Chapman S.B."/>
            <person name="Chen Z."/>
            <person name="Dunbar C."/>
            <person name="Freedman E."/>
            <person name="Gearin G."/>
            <person name="Gellesch M."/>
            <person name="Goldberg J."/>
            <person name="Griggs A."/>
            <person name="Gujja S."/>
            <person name="Heiman D."/>
            <person name="Howarth C."/>
            <person name="Larson L."/>
            <person name="Lui A."/>
            <person name="MacDonald P.J.P."/>
            <person name="Montmayeur A."/>
            <person name="Murphy C."/>
            <person name="Neiman D."/>
            <person name="Pearson M."/>
            <person name="Priest M."/>
            <person name="Roberts A."/>
            <person name="Saif S."/>
            <person name="Shea T."/>
            <person name="Shenoy N."/>
            <person name="Sisk P."/>
            <person name="Stolte C."/>
            <person name="Sykes S."/>
            <person name="Wortman J."/>
            <person name="Nusbaum C."/>
            <person name="Birren B."/>
        </authorList>
    </citation>
    <scope>NUCLEOTIDE SEQUENCE</scope>
    <source>
        <strain evidence="2">NIH/UT8656</strain>
    </source>
</reference>
<dbReference type="GeneID" id="20307254"/>
<dbReference type="GO" id="GO:0048244">
    <property type="term" value="F:phytanoyl-CoA dioxygenase activity"/>
    <property type="evidence" value="ECO:0007669"/>
    <property type="project" value="InterPro"/>
</dbReference>
<gene>
    <name evidence="2" type="ORF">HMPREF1120_02615</name>
</gene>
<dbReference type="RefSeq" id="XP_009154907.1">
    <property type="nucleotide sequence ID" value="XM_009156659.1"/>
</dbReference>
<protein>
    <recommendedName>
        <fullName evidence="4">Phytanoyl-CoA dioxygenase</fullName>
    </recommendedName>
</protein>
<evidence type="ECO:0000313" key="3">
    <source>
        <dbReference type="Proteomes" id="UP000007304"/>
    </source>
</evidence>
<dbReference type="OrthoDB" id="187894at2759"/>
<dbReference type="SUPFAM" id="SSF51197">
    <property type="entry name" value="Clavaminate synthase-like"/>
    <property type="match status" value="1"/>
</dbReference>
<dbReference type="PANTHER" id="PTHR21308:SF8">
    <property type="entry name" value="PHYTANOYL-COA DIOXYGENASE FAMILY PROTEIN (AFU_ORTHOLOGUE AFUA_2G09620)"/>
    <property type="match status" value="1"/>
</dbReference>
<dbReference type="EMBL" id="JH226131">
    <property type="protein sequence ID" value="EHY54446.1"/>
    <property type="molecule type" value="Genomic_DNA"/>
</dbReference>
<dbReference type="Gene3D" id="2.60.120.620">
    <property type="entry name" value="q2cbj1_9rhob like domain"/>
    <property type="match status" value="1"/>
</dbReference>
<dbReference type="OMA" id="DYHLGFL"/>
<dbReference type="GO" id="GO:0001561">
    <property type="term" value="P:fatty acid alpha-oxidation"/>
    <property type="evidence" value="ECO:0007669"/>
    <property type="project" value="InterPro"/>
</dbReference>
<organism evidence="2 3">
    <name type="scientific">Exophiala dermatitidis (strain ATCC 34100 / CBS 525.76 / NIH/UT8656)</name>
    <name type="common">Black yeast</name>
    <name type="synonym">Wangiella dermatitidis</name>
    <dbReference type="NCBI Taxonomy" id="858893"/>
    <lineage>
        <taxon>Eukaryota</taxon>
        <taxon>Fungi</taxon>
        <taxon>Dikarya</taxon>
        <taxon>Ascomycota</taxon>
        <taxon>Pezizomycotina</taxon>
        <taxon>Eurotiomycetes</taxon>
        <taxon>Chaetothyriomycetidae</taxon>
        <taxon>Chaetothyriales</taxon>
        <taxon>Herpotrichiellaceae</taxon>
        <taxon>Exophiala</taxon>
    </lineage>
</organism>
<name>H6BPU5_EXODN</name>
<dbReference type="InterPro" id="IPR008775">
    <property type="entry name" value="Phytyl_CoA_dOase-like"/>
</dbReference>
<dbReference type="eggNOG" id="ENOG502QW00">
    <property type="taxonomic scope" value="Eukaryota"/>
</dbReference>
<dbReference type="InParanoid" id="H6BPU5"/>
<evidence type="ECO:0000256" key="1">
    <source>
        <dbReference type="SAM" id="MobiDB-lite"/>
    </source>
</evidence>
<dbReference type="Proteomes" id="UP000007304">
    <property type="component" value="Unassembled WGS sequence"/>
</dbReference>
<accession>H6BPU5</accession>
<proteinExistence type="predicted"/>